<reference evidence="2" key="1">
    <citation type="submission" date="2025-08" db="UniProtKB">
        <authorList>
            <consortium name="Ensembl"/>
        </authorList>
    </citation>
    <scope>IDENTIFICATION</scope>
</reference>
<accession>A0A671NCF5</accession>
<name>A0A671NCF5_9TELE</name>
<evidence type="ECO:0000313" key="2">
    <source>
        <dbReference type="Ensembl" id="ENSSANP00000042299.1"/>
    </source>
</evidence>
<keyword evidence="3" id="KW-1185">Reference proteome</keyword>
<reference evidence="2" key="2">
    <citation type="submission" date="2025-09" db="UniProtKB">
        <authorList>
            <consortium name="Ensembl"/>
        </authorList>
    </citation>
    <scope>IDENTIFICATION</scope>
</reference>
<dbReference type="Pfam" id="PF03372">
    <property type="entry name" value="Exo_endo_phos"/>
    <property type="match status" value="1"/>
</dbReference>
<dbReference type="InterPro" id="IPR036691">
    <property type="entry name" value="Endo/exonu/phosph_ase_sf"/>
</dbReference>
<sequence length="193" mass="22059">MPLNVMLWNVRSLNSPIKRTKCFEFLKRKNISITVIQETHLKTSDIHRFQSRCYKFHNVKICFASIYCPNIPDPNFFNATSATLLDMPEYLMVVGGDVNQVCNITLDRSANISSGLDAPSGINTFITELNIIDTFSRIDYIFVSPQLNQLTTSVDILPIIISDHAPVLYTVELTRNPAKRAHRWHFNTTLLQN</sequence>
<dbReference type="Ensembl" id="ENSSANT00000045005.1">
    <property type="protein sequence ID" value="ENSSANP00000042299.1"/>
    <property type="gene ID" value="ENSSANG00000021417.1"/>
</dbReference>
<feature type="domain" description="Endonuclease/exonuclease/phosphatase" evidence="1">
    <location>
        <begin position="6"/>
        <end position="164"/>
    </location>
</feature>
<evidence type="ECO:0000313" key="3">
    <source>
        <dbReference type="Proteomes" id="UP000472260"/>
    </source>
</evidence>
<dbReference type="InterPro" id="IPR005135">
    <property type="entry name" value="Endo/exonuclease/phosphatase"/>
</dbReference>
<proteinExistence type="predicted"/>
<dbReference type="SUPFAM" id="SSF56219">
    <property type="entry name" value="DNase I-like"/>
    <property type="match status" value="1"/>
</dbReference>
<dbReference type="GO" id="GO:0003824">
    <property type="term" value="F:catalytic activity"/>
    <property type="evidence" value="ECO:0007669"/>
    <property type="project" value="InterPro"/>
</dbReference>
<protein>
    <recommendedName>
        <fullName evidence="1">Endonuclease/exonuclease/phosphatase domain-containing protein</fullName>
    </recommendedName>
</protein>
<dbReference type="Proteomes" id="UP000472260">
    <property type="component" value="Unassembled WGS sequence"/>
</dbReference>
<dbReference type="Gene3D" id="3.60.10.10">
    <property type="entry name" value="Endonuclease/exonuclease/phosphatase"/>
    <property type="match status" value="2"/>
</dbReference>
<dbReference type="AlphaFoldDB" id="A0A671NCF5"/>
<organism evidence="2 3">
    <name type="scientific">Sinocyclocheilus anshuiensis</name>
    <dbReference type="NCBI Taxonomy" id="1608454"/>
    <lineage>
        <taxon>Eukaryota</taxon>
        <taxon>Metazoa</taxon>
        <taxon>Chordata</taxon>
        <taxon>Craniata</taxon>
        <taxon>Vertebrata</taxon>
        <taxon>Euteleostomi</taxon>
        <taxon>Actinopterygii</taxon>
        <taxon>Neopterygii</taxon>
        <taxon>Teleostei</taxon>
        <taxon>Ostariophysi</taxon>
        <taxon>Cypriniformes</taxon>
        <taxon>Cyprinidae</taxon>
        <taxon>Cyprininae</taxon>
        <taxon>Sinocyclocheilus</taxon>
    </lineage>
</organism>
<evidence type="ECO:0000259" key="1">
    <source>
        <dbReference type="Pfam" id="PF03372"/>
    </source>
</evidence>